<dbReference type="Proteomes" id="UP000567885">
    <property type="component" value="Unassembled WGS sequence"/>
</dbReference>
<dbReference type="InterPro" id="IPR010730">
    <property type="entry name" value="HET"/>
</dbReference>
<dbReference type="OrthoDB" id="3477286at2759"/>
<feature type="domain" description="Heterokaryon incompatibility" evidence="1">
    <location>
        <begin position="86"/>
        <end position="244"/>
    </location>
</feature>
<proteinExistence type="predicted"/>
<dbReference type="PANTHER" id="PTHR24148">
    <property type="entry name" value="ANKYRIN REPEAT DOMAIN-CONTAINING PROTEIN 39 HOMOLOG-RELATED"/>
    <property type="match status" value="1"/>
</dbReference>
<gene>
    <name evidence="2" type="ORF">FHETE_7352</name>
</gene>
<accession>A0A8H5WI69</accession>
<dbReference type="PANTHER" id="PTHR24148:SF73">
    <property type="entry name" value="HET DOMAIN PROTEIN (AFU_ORTHOLOGUE AFUA_8G01020)"/>
    <property type="match status" value="1"/>
</dbReference>
<protein>
    <submittedName>
        <fullName evidence="2">Heterokaryon incompatibility protein</fullName>
    </submittedName>
</protein>
<dbReference type="EMBL" id="JAAGWQ010000143">
    <property type="protein sequence ID" value="KAF5663647.1"/>
    <property type="molecule type" value="Genomic_DNA"/>
</dbReference>
<sequence length="451" mass="51876">MSHAFPAELMAEATGRPTSIKANEPPGHDIFCTPENSEFLSKVPYDDFNTTGREIRLLKILPDSGSGFVECELLPSMELFSLWRRYHALSYCAGDARNTKAILVNGVRCNVFANLHHALTVVRHHWKTRHQQQELLLWVDQICINQANLAERSHQVGFMRDIYRYAEQTFICLSTTRTEGQGLKWLSELWRTMIEDSLWTQTTGEPLREYLRMKFTEKSFMKGLAGFFDVLRSPWWERAWVFQEFIVSSLPTFLLGYYAISLPDLAGLLPELCTVTLEILFGPDSIRKRQFLQELRHTRHKPSQVREAITVVLRMLLAATEWRKTSDLKLLLMYTQKSQASDCRDKIYSMIGLVYPGYGIVPNYSTENSPARLLMETTRRIITFENNLEVLSYIRHGSSRSENEVTLPSWVVDWFRNDNTPVVCSVKGIEKVTIGGFKFKIPSILTIGGQS</sequence>
<keyword evidence="3" id="KW-1185">Reference proteome</keyword>
<dbReference type="Pfam" id="PF06985">
    <property type="entry name" value="HET"/>
    <property type="match status" value="1"/>
</dbReference>
<reference evidence="2 3" key="1">
    <citation type="submission" date="2020-05" db="EMBL/GenBank/DDBJ databases">
        <title>Identification and distribution of gene clusters putatively required for synthesis of sphingolipid metabolism inhibitors in phylogenetically diverse species of the filamentous fungus Fusarium.</title>
        <authorList>
            <person name="Kim H.-S."/>
            <person name="Busman M."/>
            <person name="Brown D.W."/>
            <person name="Divon H."/>
            <person name="Uhlig S."/>
            <person name="Proctor R.H."/>
        </authorList>
    </citation>
    <scope>NUCLEOTIDE SEQUENCE [LARGE SCALE GENOMIC DNA]</scope>
    <source>
        <strain evidence="2 3">NRRL 20693</strain>
    </source>
</reference>
<evidence type="ECO:0000313" key="2">
    <source>
        <dbReference type="EMBL" id="KAF5663647.1"/>
    </source>
</evidence>
<dbReference type="AlphaFoldDB" id="A0A8H5WI69"/>
<organism evidence="2 3">
    <name type="scientific">Fusarium heterosporum</name>
    <dbReference type="NCBI Taxonomy" id="42747"/>
    <lineage>
        <taxon>Eukaryota</taxon>
        <taxon>Fungi</taxon>
        <taxon>Dikarya</taxon>
        <taxon>Ascomycota</taxon>
        <taxon>Pezizomycotina</taxon>
        <taxon>Sordariomycetes</taxon>
        <taxon>Hypocreomycetidae</taxon>
        <taxon>Hypocreales</taxon>
        <taxon>Nectriaceae</taxon>
        <taxon>Fusarium</taxon>
        <taxon>Fusarium heterosporum species complex</taxon>
    </lineage>
</organism>
<comment type="caution">
    <text evidence="2">The sequence shown here is derived from an EMBL/GenBank/DDBJ whole genome shotgun (WGS) entry which is preliminary data.</text>
</comment>
<dbReference type="InterPro" id="IPR052895">
    <property type="entry name" value="HetReg/Transcr_Mod"/>
</dbReference>
<name>A0A8H5WI69_FUSHE</name>
<evidence type="ECO:0000259" key="1">
    <source>
        <dbReference type="Pfam" id="PF06985"/>
    </source>
</evidence>
<evidence type="ECO:0000313" key="3">
    <source>
        <dbReference type="Proteomes" id="UP000567885"/>
    </source>
</evidence>